<evidence type="ECO:0000256" key="1">
    <source>
        <dbReference type="SAM" id="SignalP"/>
    </source>
</evidence>
<name>A0ABQ8E077_BRANA</name>
<keyword evidence="1" id="KW-0732">Signal</keyword>
<feature type="signal peptide" evidence="1">
    <location>
        <begin position="1"/>
        <end position="22"/>
    </location>
</feature>
<keyword evidence="3" id="KW-1185">Reference proteome</keyword>
<gene>
    <name evidence="2" type="ORF">HID58_012143</name>
</gene>
<dbReference type="EMBL" id="JAGKQM010000003">
    <property type="protein sequence ID" value="KAH0935026.1"/>
    <property type="molecule type" value="Genomic_DNA"/>
</dbReference>
<dbReference type="Proteomes" id="UP000824890">
    <property type="component" value="Unassembled WGS sequence"/>
</dbReference>
<organism evidence="2 3">
    <name type="scientific">Brassica napus</name>
    <name type="common">Rape</name>
    <dbReference type="NCBI Taxonomy" id="3708"/>
    <lineage>
        <taxon>Eukaryota</taxon>
        <taxon>Viridiplantae</taxon>
        <taxon>Streptophyta</taxon>
        <taxon>Embryophyta</taxon>
        <taxon>Tracheophyta</taxon>
        <taxon>Spermatophyta</taxon>
        <taxon>Magnoliopsida</taxon>
        <taxon>eudicotyledons</taxon>
        <taxon>Gunneridae</taxon>
        <taxon>Pentapetalae</taxon>
        <taxon>rosids</taxon>
        <taxon>malvids</taxon>
        <taxon>Brassicales</taxon>
        <taxon>Brassicaceae</taxon>
        <taxon>Brassiceae</taxon>
        <taxon>Brassica</taxon>
    </lineage>
</organism>
<evidence type="ECO:0000313" key="2">
    <source>
        <dbReference type="EMBL" id="KAH0935026.1"/>
    </source>
</evidence>
<sequence length="234" mass="25820">MVPWRFSLIISLTPSLIFLNSATISPISNSLSASLLRKKADCRFPIAFSGKTLVGILSLNVDFGESELDREAFAAHLQISDMMASTRVGTGTLSLAALSLSSAILEDSKTSHQGKETGKSYKEEGTLVAVPFAVSAQARTKFNSEAASQIWPIEVSQEVREEENGACLGEDDSFVYTEMPSRRPARGGKRERVSDREVLSLRDMNSRDSDPVMDLKKKQYIFFKIMKLSVSFDH</sequence>
<reference evidence="2 3" key="1">
    <citation type="submission" date="2021-05" db="EMBL/GenBank/DDBJ databases">
        <title>Genome Assembly of Synthetic Allotetraploid Brassica napus Reveals Homoeologous Exchanges between Subgenomes.</title>
        <authorList>
            <person name="Davis J.T."/>
        </authorList>
    </citation>
    <scope>NUCLEOTIDE SEQUENCE [LARGE SCALE GENOMIC DNA]</scope>
    <source>
        <strain evidence="3">cv. Da-Ae</strain>
        <tissue evidence="2">Seedling</tissue>
    </source>
</reference>
<evidence type="ECO:0000313" key="3">
    <source>
        <dbReference type="Proteomes" id="UP000824890"/>
    </source>
</evidence>
<accession>A0ABQ8E077</accession>
<feature type="chain" id="PRO_5045789883" evidence="1">
    <location>
        <begin position="23"/>
        <end position="234"/>
    </location>
</feature>
<protein>
    <submittedName>
        <fullName evidence="2">Uncharacterized protein</fullName>
    </submittedName>
</protein>
<proteinExistence type="predicted"/>
<comment type="caution">
    <text evidence="2">The sequence shown here is derived from an EMBL/GenBank/DDBJ whole genome shotgun (WGS) entry which is preliminary data.</text>
</comment>